<dbReference type="InterPro" id="IPR036640">
    <property type="entry name" value="ABC1_TM_sf"/>
</dbReference>
<protein>
    <recommendedName>
        <fullName evidence="8">ABC transporter ATP-binding protein</fullName>
    </recommendedName>
</protein>
<dbReference type="RefSeq" id="WP_112194569.1">
    <property type="nucleotide sequence ID" value="NZ_CP023566.1"/>
</dbReference>
<feature type="transmembrane region" description="Helical" evidence="5">
    <location>
        <begin position="52"/>
        <end position="73"/>
    </location>
</feature>
<evidence type="ECO:0000256" key="1">
    <source>
        <dbReference type="ARBA" id="ARBA00004651"/>
    </source>
</evidence>
<accession>A0ABM6WXV6</accession>
<gene>
    <name evidence="6" type="ORF">CPQ89_05955</name>
</gene>
<sequence>MKDFILLIGKNKIRSCSVAFLASLVVLCNLPLPLLIKAIIDSLLDERDALQLHIITLLFILLTIVQVLCNAILVSGEKFAHSVDKELWDDFWLEVMKKTDRQYRVGSFISDNLG</sequence>
<dbReference type="SUPFAM" id="SSF90123">
    <property type="entry name" value="ABC transporter transmembrane region"/>
    <property type="match status" value="1"/>
</dbReference>
<evidence type="ECO:0000256" key="4">
    <source>
        <dbReference type="ARBA" id="ARBA00023136"/>
    </source>
</evidence>
<keyword evidence="2 5" id="KW-0812">Transmembrane</keyword>
<comment type="subcellular location">
    <subcellularLocation>
        <location evidence="1">Cell membrane</location>
        <topology evidence="1">Multi-pass membrane protein</topology>
    </subcellularLocation>
</comment>
<keyword evidence="7" id="KW-1185">Reference proteome</keyword>
<evidence type="ECO:0008006" key="8">
    <source>
        <dbReference type="Google" id="ProtNLM"/>
    </source>
</evidence>
<evidence type="ECO:0000256" key="3">
    <source>
        <dbReference type="ARBA" id="ARBA00022989"/>
    </source>
</evidence>
<evidence type="ECO:0000256" key="5">
    <source>
        <dbReference type="SAM" id="Phobius"/>
    </source>
</evidence>
<proteinExistence type="predicted"/>
<evidence type="ECO:0000313" key="6">
    <source>
        <dbReference type="EMBL" id="AWZ40570.1"/>
    </source>
</evidence>
<keyword evidence="4 5" id="KW-0472">Membrane</keyword>
<name>A0ABM6WXV6_9LACO</name>
<evidence type="ECO:0000256" key="2">
    <source>
        <dbReference type="ARBA" id="ARBA00022692"/>
    </source>
</evidence>
<evidence type="ECO:0000313" key="7">
    <source>
        <dbReference type="Proteomes" id="UP000250143"/>
    </source>
</evidence>
<reference evidence="6 7" key="1">
    <citation type="submission" date="2017-09" db="EMBL/GenBank/DDBJ databases">
        <title>Predominant Lactobacillus spp. isolated from feces of mice subjected to short-term calorie restriction.</title>
        <authorList>
            <person name="Zhang C."/>
            <person name="Zhao L."/>
            <person name="Pan F."/>
        </authorList>
    </citation>
    <scope>NUCLEOTIDE SEQUENCE [LARGE SCALE GENOMIC DNA]</scope>
    <source>
        <strain evidence="6 7">CR141</strain>
    </source>
</reference>
<feature type="transmembrane region" description="Helical" evidence="5">
    <location>
        <begin position="20"/>
        <end position="40"/>
    </location>
</feature>
<dbReference type="EMBL" id="CP023566">
    <property type="protein sequence ID" value="AWZ40570.1"/>
    <property type="molecule type" value="Genomic_DNA"/>
</dbReference>
<keyword evidence="3 5" id="KW-1133">Transmembrane helix</keyword>
<dbReference type="Gene3D" id="1.20.1560.10">
    <property type="entry name" value="ABC transporter type 1, transmembrane domain"/>
    <property type="match status" value="1"/>
</dbReference>
<dbReference type="Proteomes" id="UP000250143">
    <property type="component" value="Chromosome"/>
</dbReference>
<organism evidence="6 7">
    <name type="scientific">Ligilactobacillus murinus</name>
    <dbReference type="NCBI Taxonomy" id="1622"/>
    <lineage>
        <taxon>Bacteria</taxon>
        <taxon>Bacillati</taxon>
        <taxon>Bacillota</taxon>
        <taxon>Bacilli</taxon>
        <taxon>Lactobacillales</taxon>
        <taxon>Lactobacillaceae</taxon>
        <taxon>Ligilactobacillus</taxon>
    </lineage>
</organism>